<sequence>MPPYMLLKDDTWRVDRRRFYYRFPVRTYRLPEQFARSHHQEESVLSVAMHSDFLIVVAALLLREALGHGMMLDPPNRASRWRFNASAPADYDDNQCYCGGAGNQYGVNGGKCGVCGDPYQEPHPQAHENTGKYGEGVVVAEYASGSTIDVTIKLTANHLGHFEYSVCPLEDPDSPEPGEDCFRPLILADGTSQYPVLKEQFDIKNTIKLPEMECDRCVLRWHYTAGNSWGQCEDGTYAEGCGPQETFRSCSDIAIH</sequence>
<dbReference type="InterPro" id="IPR004302">
    <property type="entry name" value="Cellulose/chitin-bd_N"/>
</dbReference>
<evidence type="ECO:0000313" key="2">
    <source>
        <dbReference type="EMBL" id="KAJ8963265.1"/>
    </source>
</evidence>
<keyword evidence="3" id="KW-1185">Reference proteome</keyword>
<feature type="domain" description="Chitin-binding type-4" evidence="1">
    <location>
        <begin position="68"/>
        <end position="253"/>
    </location>
</feature>
<dbReference type="AlphaFoldDB" id="A0AAV8ZH55"/>
<evidence type="ECO:0000259" key="1">
    <source>
        <dbReference type="Pfam" id="PF03067"/>
    </source>
</evidence>
<dbReference type="EMBL" id="JAPWTK010000001">
    <property type="protein sequence ID" value="KAJ8963265.1"/>
    <property type="molecule type" value="Genomic_DNA"/>
</dbReference>
<name>A0AAV8ZH55_9CUCU</name>
<dbReference type="Pfam" id="PF03067">
    <property type="entry name" value="LPMO_10"/>
    <property type="match status" value="1"/>
</dbReference>
<comment type="caution">
    <text evidence="2">The sequence shown here is derived from an EMBL/GenBank/DDBJ whole genome shotgun (WGS) entry which is preliminary data.</text>
</comment>
<gene>
    <name evidence="2" type="ORF">NQ318_018732</name>
</gene>
<accession>A0AAV8ZH55</accession>
<dbReference type="PANTHER" id="PTHR21113">
    <property type="entry name" value="AGAP001705-PA"/>
    <property type="match status" value="1"/>
</dbReference>
<dbReference type="Proteomes" id="UP001162162">
    <property type="component" value="Unassembled WGS sequence"/>
</dbReference>
<evidence type="ECO:0000313" key="3">
    <source>
        <dbReference type="Proteomes" id="UP001162162"/>
    </source>
</evidence>
<organism evidence="2 3">
    <name type="scientific">Aromia moschata</name>
    <dbReference type="NCBI Taxonomy" id="1265417"/>
    <lineage>
        <taxon>Eukaryota</taxon>
        <taxon>Metazoa</taxon>
        <taxon>Ecdysozoa</taxon>
        <taxon>Arthropoda</taxon>
        <taxon>Hexapoda</taxon>
        <taxon>Insecta</taxon>
        <taxon>Pterygota</taxon>
        <taxon>Neoptera</taxon>
        <taxon>Endopterygota</taxon>
        <taxon>Coleoptera</taxon>
        <taxon>Polyphaga</taxon>
        <taxon>Cucujiformia</taxon>
        <taxon>Chrysomeloidea</taxon>
        <taxon>Cerambycidae</taxon>
        <taxon>Cerambycinae</taxon>
        <taxon>Callichromatini</taxon>
        <taxon>Aromia</taxon>
    </lineage>
</organism>
<proteinExistence type="predicted"/>
<protein>
    <recommendedName>
        <fullName evidence="1">Chitin-binding type-4 domain-containing protein</fullName>
    </recommendedName>
</protein>
<dbReference type="PANTHER" id="PTHR21113:SF14">
    <property type="entry name" value="LP24064P"/>
    <property type="match status" value="1"/>
</dbReference>
<reference evidence="2" key="1">
    <citation type="journal article" date="2023" name="Insect Mol. Biol.">
        <title>Genome sequencing provides insights into the evolution of gene families encoding plant cell wall-degrading enzymes in longhorned beetles.</title>
        <authorList>
            <person name="Shin N.R."/>
            <person name="Okamura Y."/>
            <person name="Kirsch R."/>
            <person name="Pauchet Y."/>
        </authorList>
    </citation>
    <scope>NUCLEOTIDE SEQUENCE</scope>
    <source>
        <strain evidence="2">AMC_N1</strain>
    </source>
</reference>